<proteinExistence type="predicted"/>
<protein>
    <submittedName>
        <fullName evidence="3">Uncharacterized protein</fullName>
    </submittedName>
</protein>
<evidence type="ECO:0000313" key="4">
    <source>
        <dbReference type="EMBL" id="RZN71683.1"/>
    </source>
</evidence>
<dbReference type="Proteomes" id="UP000320766">
    <property type="component" value="Unassembled WGS sequence"/>
</dbReference>
<dbReference type="EMBL" id="RXIL01000141">
    <property type="protein sequence ID" value="RZN67161.1"/>
    <property type="molecule type" value="Genomic_DNA"/>
</dbReference>
<evidence type="ECO:0000256" key="1">
    <source>
        <dbReference type="SAM" id="Coils"/>
    </source>
</evidence>
<gene>
    <name evidence="4" type="ORF">EF807_02200</name>
    <name evidence="3" type="ORF">EF807_07835</name>
</gene>
<organism evidence="3 5">
    <name type="scientific">Candidatus Methanolliviera hydrocarbonicum</name>
    <dbReference type="NCBI Taxonomy" id="2491085"/>
    <lineage>
        <taxon>Archaea</taxon>
        <taxon>Methanobacteriati</taxon>
        <taxon>Methanobacteriota</taxon>
        <taxon>Candidatus Methanoliparia</taxon>
        <taxon>Candidatus Methanoliparales</taxon>
        <taxon>Candidatus Methanollivieraceae</taxon>
        <taxon>Candidatus Methanolliviera</taxon>
    </lineage>
</organism>
<evidence type="ECO:0000256" key="2">
    <source>
        <dbReference type="SAM" id="MobiDB-lite"/>
    </source>
</evidence>
<name>A0A520KVA2_9EURY</name>
<evidence type="ECO:0000313" key="5">
    <source>
        <dbReference type="Proteomes" id="UP000320766"/>
    </source>
</evidence>
<keyword evidence="1" id="KW-0175">Coiled coil</keyword>
<feature type="compositionally biased region" description="Basic and acidic residues" evidence="2">
    <location>
        <begin position="44"/>
        <end position="76"/>
    </location>
</feature>
<sequence length="201" mass="23001">MDLFLLAAAVLIIVLCITLVFIRRATKTGEAAKPKEKKRKKVKKEKEIDEKLDKITGGGEEVKGPEDRETAKGEGEKLDEETLNLGKELVEEGVMDKYMIEGDLEGIDDMYLESGGKEDFDFEGLGDKKSITAEGPNDDLFTELKKLSTFERRDEFNIMRGYKKKKFDLANLRNELTGAVDKLERDKKQGKIRVRRKRRRI</sequence>
<comment type="caution">
    <text evidence="3">The sequence shown here is derived from an EMBL/GenBank/DDBJ whole genome shotgun (WGS) entry which is preliminary data.</text>
</comment>
<feature type="coiled-coil region" evidence="1">
    <location>
        <begin position="169"/>
        <end position="200"/>
    </location>
</feature>
<evidence type="ECO:0000313" key="3">
    <source>
        <dbReference type="EMBL" id="RZN67161.1"/>
    </source>
</evidence>
<accession>A0A520KVA2</accession>
<feature type="region of interest" description="Disordered" evidence="2">
    <location>
        <begin position="30"/>
        <end position="78"/>
    </location>
</feature>
<dbReference type="AlphaFoldDB" id="A0A520KVA2"/>
<dbReference type="EMBL" id="RXIL01000037">
    <property type="protein sequence ID" value="RZN71683.1"/>
    <property type="molecule type" value="Genomic_DNA"/>
</dbReference>
<reference evidence="3 5" key="1">
    <citation type="journal article" date="2019" name="Nat. Microbiol.">
        <title>Wide diversity of methane and short-chain alkane metabolisms in uncultured archaea.</title>
        <authorList>
            <person name="Borrel G."/>
            <person name="Adam P.S."/>
            <person name="McKay L.J."/>
            <person name="Chen L.X."/>
            <person name="Sierra-Garcia I.N."/>
            <person name="Sieber C.M."/>
            <person name="Letourneur Q."/>
            <person name="Ghozlane A."/>
            <person name="Andersen G.L."/>
            <person name="Li W.J."/>
            <person name="Hallam S.J."/>
            <person name="Muyzer G."/>
            <person name="de Oliveira V.M."/>
            <person name="Inskeep W.P."/>
            <person name="Banfield J.F."/>
            <person name="Gribaldo S."/>
        </authorList>
    </citation>
    <scope>NUCLEOTIDE SEQUENCE [LARGE SCALE GENOMIC DNA]</scope>
    <source>
        <strain evidence="3">NM1b</strain>
    </source>
</reference>